<dbReference type="CDD" id="cd00773">
    <property type="entry name" value="HisRS-like_core"/>
    <property type="match status" value="1"/>
</dbReference>
<dbReference type="GO" id="GO:0005737">
    <property type="term" value="C:cytoplasm"/>
    <property type="evidence" value="ECO:0007669"/>
    <property type="project" value="InterPro"/>
</dbReference>
<keyword evidence="13" id="KW-1185">Reference proteome</keyword>
<dbReference type="Gene3D" id="3.30.930.10">
    <property type="entry name" value="Bira Bifunctional Protein, Domain 2"/>
    <property type="match status" value="1"/>
</dbReference>
<feature type="region of interest" description="Disordered" evidence="10">
    <location>
        <begin position="648"/>
        <end position="753"/>
    </location>
</feature>
<feature type="domain" description="Aminoacyl-transfer RNA synthetases class-II family profile" evidence="11">
    <location>
        <begin position="186"/>
        <end position="508"/>
    </location>
</feature>
<dbReference type="SUPFAM" id="SSF52954">
    <property type="entry name" value="Class II aaRS ABD-related"/>
    <property type="match status" value="1"/>
</dbReference>
<comment type="similarity">
    <text evidence="1">Belongs to the class-II aminoacyl-tRNA synthetase family.</text>
</comment>
<dbReference type="InterPro" id="IPR006195">
    <property type="entry name" value="aa-tRNA-synth_II"/>
</dbReference>
<dbReference type="Pfam" id="PF03129">
    <property type="entry name" value="HGTP_anticodon"/>
    <property type="match status" value="1"/>
</dbReference>
<dbReference type="GO" id="GO:0005524">
    <property type="term" value="F:ATP binding"/>
    <property type="evidence" value="ECO:0007669"/>
    <property type="project" value="UniProtKB-KW"/>
</dbReference>
<feature type="compositionally biased region" description="Gly residues" evidence="10">
    <location>
        <begin position="650"/>
        <end position="664"/>
    </location>
</feature>
<dbReference type="Gene3D" id="3.40.50.800">
    <property type="entry name" value="Anticodon-binding domain"/>
    <property type="match status" value="1"/>
</dbReference>
<sequence>MRFCGLVVCGRSNAHPFVLEARRLVLSTCLCGLRRCLHRGQSNAVGLITLKPNTRVGRLAGTSRVQWRRGCEAHRVLRVEDVSSGALALCTFSGSAADRHQHQFSSITSSAGHSLRSAGREIAGAAACNEESESDLQQQWSGGRLSNVATSAAEEEKKSSRSPGSAGPRPLSSTQLVKMIDVNPPRGTRDFFPEDLRLRSWLFDHFREVSRCFGFEEVDAPVLESEELFVRKAGEEITEQLYNFEDKGNRRVALRPELTPSLARLILQKGKGLSLPIKWSIIGQCWRYERMTRGRRREHYQWNMDIVGVPGVEAEAELLSAITLLFTRLGITQKDVGIRLSSREVLQCVLEMYRVPQEAFVQVCVIVDKIGKLPQEEIEKELSAIGIPTNAIKGILSAMELRSIAELEQLLGPDDRAVKNLKMLFELAEGYGYREWLQFDASVVRGLAYYTGIVFEGFDKEGKLRAICGGGRYDCLLSSLGGEDTPACGFGFGDAVIVELLKEKGLLPTLPHRVDDVVVAMVEDNADVRVRALSIATKLRRGGRSVDLILENRKMKWVFKHAERLNAKRMCIIGTSEFEREVVRVKNLETREEADVPWQDVEYLEDEAGATALQRSAEEVDQHVQAYIVKLDEQINKTLTPVVIEKLVSSGGGDGGDGGDGSGDGDGDRKKKGVLQEDAGEVRKIKPAGEGDKEEAMAEEEEAAVVEEEDPTPRGVVAKEATTWEEGAMVPRKVVEDPTPHGEEEEACETEIGIDRIHPIQACPKADLGKS</sequence>
<dbReference type="OrthoDB" id="1906957at2759"/>
<comment type="catalytic activity">
    <reaction evidence="9">
        <text>tRNA(His) + L-histidine + ATP = L-histidyl-tRNA(His) + AMP + diphosphate + H(+)</text>
        <dbReference type="Rhea" id="RHEA:17313"/>
        <dbReference type="Rhea" id="RHEA-COMP:9665"/>
        <dbReference type="Rhea" id="RHEA-COMP:9689"/>
        <dbReference type="ChEBI" id="CHEBI:15378"/>
        <dbReference type="ChEBI" id="CHEBI:30616"/>
        <dbReference type="ChEBI" id="CHEBI:33019"/>
        <dbReference type="ChEBI" id="CHEBI:57595"/>
        <dbReference type="ChEBI" id="CHEBI:78442"/>
        <dbReference type="ChEBI" id="CHEBI:78527"/>
        <dbReference type="ChEBI" id="CHEBI:456215"/>
        <dbReference type="EC" id="6.1.1.21"/>
    </reaction>
</comment>
<name>A0A388LY65_CHABU</name>
<evidence type="ECO:0000256" key="7">
    <source>
        <dbReference type="ARBA" id="ARBA00023146"/>
    </source>
</evidence>
<accession>A0A388LY65</accession>
<keyword evidence="3" id="KW-0436">Ligase</keyword>
<dbReference type="Pfam" id="PF13393">
    <property type="entry name" value="tRNA-synt_His"/>
    <property type="match status" value="1"/>
</dbReference>
<protein>
    <recommendedName>
        <fullName evidence="2">histidine--tRNA ligase</fullName>
        <ecNumber evidence="2">6.1.1.21</ecNumber>
    </recommendedName>
    <alternativeName>
        <fullName evidence="8">Histidyl-tRNA synthetase</fullName>
    </alternativeName>
</protein>
<feature type="compositionally biased region" description="Low complexity" evidence="10">
    <location>
        <begin position="161"/>
        <end position="173"/>
    </location>
</feature>
<keyword evidence="5" id="KW-0067">ATP-binding</keyword>
<feature type="region of interest" description="Disordered" evidence="10">
    <location>
        <begin position="133"/>
        <end position="174"/>
    </location>
</feature>
<dbReference type="GO" id="GO:0006427">
    <property type="term" value="P:histidyl-tRNA aminoacylation"/>
    <property type="evidence" value="ECO:0007669"/>
    <property type="project" value="InterPro"/>
</dbReference>
<evidence type="ECO:0000256" key="9">
    <source>
        <dbReference type="ARBA" id="ARBA00047639"/>
    </source>
</evidence>
<evidence type="ECO:0000256" key="5">
    <source>
        <dbReference type="ARBA" id="ARBA00022840"/>
    </source>
</evidence>
<evidence type="ECO:0000256" key="3">
    <source>
        <dbReference type="ARBA" id="ARBA00022598"/>
    </source>
</evidence>
<dbReference type="Gramene" id="GBG87270">
    <property type="protein sequence ID" value="GBG87270"/>
    <property type="gene ID" value="CBR_g45330"/>
</dbReference>
<evidence type="ECO:0000259" key="11">
    <source>
        <dbReference type="PROSITE" id="PS50862"/>
    </source>
</evidence>
<gene>
    <name evidence="12" type="ORF">CBR_g45330</name>
</gene>
<evidence type="ECO:0000256" key="1">
    <source>
        <dbReference type="ARBA" id="ARBA00008226"/>
    </source>
</evidence>
<dbReference type="PANTHER" id="PTHR43707:SF1">
    <property type="entry name" value="HISTIDINE--TRNA LIGASE, MITOCHONDRIAL-RELATED"/>
    <property type="match status" value="1"/>
</dbReference>
<dbReference type="InterPro" id="IPR004154">
    <property type="entry name" value="Anticodon-bd"/>
</dbReference>
<dbReference type="PANTHER" id="PTHR43707">
    <property type="entry name" value="HISTIDYL-TRNA SYNTHETASE"/>
    <property type="match status" value="1"/>
</dbReference>
<feature type="compositionally biased region" description="Acidic residues" evidence="10">
    <location>
        <begin position="697"/>
        <end position="710"/>
    </location>
</feature>
<keyword evidence="6" id="KW-0648">Protein biosynthesis</keyword>
<dbReference type="InterPro" id="IPR036621">
    <property type="entry name" value="Anticodon-bd_dom_sf"/>
</dbReference>
<organism evidence="12 13">
    <name type="scientific">Chara braunii</name>
    <name type="common">Braun's stonewort</name>
    <dbReference type="NCBI Taxonomy" id="69332"/>
    <lineage>
        <taxon>Eukaryota</taxon>
        <taxon>Viridiplantae</taxon>
        <taxon>Streptophyta</taxon>
        <taxon>Charophyceae</taxon>
        <taxon>Charales</taxon>
        <taxon>Characeae</taxon>
        <taxon>Chara</taxon>
    </lineage>
</organism>
<dbReference type="EMBL" id="BFEA01000604">
    <property type="protein sequence ID" value="GBG87270.1"/>
    <property type="molecule type" value="Genomic_DNA"/>
</dbReference>
<evidence type="ECO:0000256" key="10">
    <source>
        <dbReference type="SAM" id="MobiDB-lite"/>
    </source>
</evidence>
<proteinExistence type="inferred from homology"/>
<evidence type="ECO:0000256" key="4">
    <source>
        <dbReference type="ARBA" id="ARBA00022741"/>
    </source>
</evidence>
<feature type="compositionally biased region" description="Basic and acidic residues" evidence="10">
    <location>
        <begin position="733"/>
        <end position="742"/>
    </location>
</feature>
<keyword evidence="7" id="KW-0030">Aminoacyl-tRNA synthetase</keyword>
<evidence type="ECO:0000256" key="6">
    <source>
        <dbReference type="ARBA" id="ARBA00022917"/>
    </source>
</evidence>
<evidence type="ECO:0000256" key="8">
    <source>
        <dbReference type="ARBA" id="ARBA00030619"/>
    </source>
</evidence>
<dbReference type="HAMAP" id="MF_00127">
    <property type="entry name" value="His_tRNA_synth"/>
    <property type="match status" value="1"/>
</dbReference>
<feature type="compositionally biased region" description="Basic and acidic residues" evidence="10">
    <location>
        <begin position="680"/>
        <end position="696"/>
    </location>
</feature>
<dbReference type="STRING" id="69332.A0A388LY65"/>
<dbReference type="InterPro" id="IPR045864">
    <property type="entry name" value="aa-tRNA-synth_II/BPL/LPL"/>
</dbReference>
<evidence type="ECO:0000313" key="12">
    <source>
        <dbReference type="EMBL" id="GBG87270.1"/>
    </source>
</evidence>
<dbReference type="NCBIfam" id="TIGR00442">
    <property type="entry name" value="hisS"/>
    <property type="match status" value="1"/>
</dbReference>
<dbReference type="EC" id="6.1.1.21" evidence="2"/>
<dbReference type="FunFam" id="3.30.930.10:FF:000054">
    <property type="entry name" value="Histidine--tRNA ligase chloroplastic/mitochondrial"/>
    <property type="match status" value="1"/>
</dbReference>
<dbReference type="GO" id="GO:0004821">
    <property type="term" value="F:histidine-tRNA ligase activity"/>
    <property type="evidence" value="ECO:0007669"/>
    <property type="project" value="UniProtKB-EC"/>
</dbReference>
<evidence type="ECO:0000256" key="2">
    <source>
        <dbReference type="ARBA" id="ARBA00012815"/>
    </source>
</evidence>
<dbReference type="InterPro" id="IPR004516">
    <property type="entry name" value="HisRS/HisZ"/>
</dbReference>
<dbReference type="SUPFAM" id="SSF55681">
    <property type="entry name" value="Class II aaRS and biotin synthetases"/>
    <property type="match status" value="1"/>
</dbReference>
<dbReference type="InterPro" id="IPR041715">
    <property type="entry name" value="HisRS-like_core"/>
</dbReference>
<evidence type="ECO:0000313" key="13">
    <source>
        <dbReference type="Proteomes" id="UP000265515"/>
    </source>
</evidence>
<dbReference type="Proteomes" id="UP000265515">
    <property type="component" value="Unassembled WGS sequence"/>
</dbReference>
<comment type="caution">
    <text evidence="12">The sequence shown here is derived from an EMBL/GenBank/DDBJ whole genome shotgun (WGS) entry which is preliminary data.</text>
</comment>
<dbReference type="InterPro" id="IPR015807">
    <property type="entry name" value="His-tRNA-ligase"/>
</dbReference>
<dbReference type="PROSITE" id="PS50862">
    <property type="entry name" value="AA_TRNA_LIGASE_II"/>
    <property type="match status" value="1"/>
</dbReference>
<reference evidence="12 13" key="1">
    <citation type="journal article" date="2018" name="Cell">
        <title>The Chara Genome: Secondary Complexity and Implications for Plant Terrestrialization.</title>
        <authorList>
            <person name="Nishiyama T."/>
            <person name="Sakayama H."/>
            <person name="Vries J.D."/>
            <person name="Buschmann H."/>
            <person name="Saint-Marcoux D."/>
            <person name="Ullrich K.K."/>
            <person name="Haas F.B."/>
            <person name="Vanderstraeten L."/>
            <person name="Becker D."/>
            <person name="Lang D."/>
            <person name="Vosolsobe S."/>
            <person name="Rombauts S."/>
            <person name="Wilhelmsson P.K.I."/>
            <person name="Janitza P."/>
            <person name="Kern R."/>
            <person name="Heyl A."/>
            <person name="Rumpler F."/>
            <person name="Villalobos L.I.A.C."/>
            <person name="Clay J.M."/>
            <person name="Skokan R."/>
            <person name="Toyoda A."/>
            <person name="Suzuki Y."/>
            <person name="Kagoshima H."/>
            <person name="Schijlen E."/>
            <person name="Tajeshwar N."/>
            <person name="Catarino B."/>
            <person name="Hetherington A.J."/>
            <person name="Saltykova A."/>
            <person name="Bonnot C."/>
            <person name="Breuninger H."/>
            <person name="Symeonidi A."/>
            <person name="Radhakrishnan G.V."/>
            <person name="Van Nieuwerburgh F."/>
            <person name="Deforce D."/>
            <person name="Chang C."/>
            <person name="Karol K.G."/>
            <person name="Hedrich R."/>
            <person name="Ulvskov P."/>
            <person name="Glockner G."/>
            <person name="Delwiche C.F."/>
            <person name="Petrasek J."/>
            <person name="Van de Peer Y."/>
            <person name="Friml J."/>
            <person name="Beilby M."/>
            <person name="Dolan L."/>
            <person name="Kohara Y."/>
            <person name="Sugano S."/>
            <person name="Fujiyama A."/>
            <person name="Delaux P.-M."/>
            <person name="Quint M."/>
            <person name="TheiBen G."/>
            <person name="Hagemann M."/>
            <person name="Harholt J."/>
            <person name="Dunand C."/>
            <person name="Zachgo S."/>
            <person name="Langdale J."/>
            <person name="Maumus F."/>
            <person name="Straeten D.V.D."/>
            <person name="Gould S.B."/>
            <person name="Rensing S.A."/>
        </authorList>
    </citation>
    <scope>NUCLEOTIDE SEQUENCE [LARGE SCALE GENOMIC DNA]</scope>
    <source>
        <strain evidence="12 13">S276</strain>
    </source>
</reference>
<keyword evidence="4" id="KW-0547">Nucleotide-binding</keyword>
<dbReference type="FunFam" id="3.40.50.800:FF:000017">
    <property type="entry name" value="Histidine--tRNA ligase chloroplastic/mitochondrial"/>
    <property type="match status" value="1"/>
</dbReference>
<dbReference type="AlphaFoldDB" id="A0A388LY65"/>